<keyword evidence="4 8" id="KW-0067">ATP-binding</keyword>
<dbReference type="InterPro" id="IPR002306">
    <property type="entry name" value="Trp-tRNA-ligase"/>
</dbReference>
<feature type="short sequence motif" description="'KMSKS' region" evidence="8">
    <location>
        <begin position="214"/>
        <end position="218"/>
    </location>
</feature>
<dbReference type="Gene3D" id="1.10.240.10">
    <property type="entry name" value="Tyrosyl-Transfer RNA Synthetase"/>
    <property type="match status" value="1"/>
</dbReference>
<dbReference type="Proteomes" id="UP000232229">
    <property type="component" value="Chromosome"/>
</dbReference>
<evidence type="ECO:0000313" key="10">
    <source>
        <dbReference type="EMBL" id="ASZ08950.1"/>
    </source>
</evidence>
<dbReference type="InterPro" id="IPR002305">
    <property type="entry name" value="aa-tRNA-synth_Ic"/>
</dbReference>
<name>A0A249SMV9_9MOLU</name>
<comment type="catalytic activity">
    <reaction evidence="7 8">
        <text>tRNA(Trp) + L-tryptophan + ATP = L-tryptophyl-tRNA(Trp) + AMP + diphosphate + H(+)</text>
        <dbReference type="Rhea" id="RHEA:24080"/>
        <dbReference type="Rhea" id="RHEA-COMP:9671"/>
        <dbReference type="Rhea" id="RHEA-COMP:9705"/>
        <dbReference type="ChEBI" id="CHEBI:15378"/>
        <dbReference type="ChEBI" id="CHEBI:30616"/>
        <dbReference type="ChEBI" id="CHEBI:33019"/>
        <dbReference type="ChEBI" id="CHEBI:57912"/>
        <dbReference type="ChEBI" id="CHEBI:78442"/>
        <dbReference type="ChEBI" id="CHEBI:78535"/>
        <dbReference type="ChEBI" id="CHEBI:456215"/>
        <dbReference type="EC" id="6.1.1.2"/>
    </reaction>
</comment>
<dbReference type="Pfam" id="PF00579">
    <property type="entry name" value="tRNA-synt_1b"/>
    <property type="match status" value="1"/>
</dbReference>
<dbReference type="PRINTS" id="PR01039">
    <property type="entry name" value="TRNASYNTHTRP"/>
</dbReference>
<feature type="binding site" evidence="8">
    <location>
        <position position="205"/>
    </location>
    <ligand>
        <name>ATP</name>
        <dbReference type="ChEBI" id="CHEBI:30616"/>
    </ligand>
</feature>
<comment type="subunit">
    <text evidence="8">Homodimer.</text>
</comment>
<proteinExistence type="inferred from homology"/>
<dbReference type="HAMAP" id="MF_00140_B">
    <property type="entry name" value="Trp_tRNA_synth_B"/>
    <property type="match status" value="1"/>
</dbReference>
<comment type="function">
    <text evidence="8">Catalyzes the attachment of tryptophan to tRNA(Trp).</text>
</comment>
<dbReference type="GO" id="GO:0005524">
    <property type="term" value="F:ATP binding"/>
    <property type="evidence" value="ECO:0007669"/>
    <property type="project" value="UniProtKB-UniRule"/>
</dbReference>
<keyword evidence="6 8" id="KW-0030">Aminoacyl-tRNA synthetase</keyword>
<dbReference type="STRING" id="1336232.GCA_000518825_00042"/>
<dbReference type="InterPro" id="IPR014729">
    <property type="entry name" value="Rossmann-like_a/b/a_fold"/>
</dbReference>
<keyword evidence="11" id="KW-1185">Reference proteome</keyword>
<dbReference type="KEGG" id="mchc:CK556_01075"/>
<keyword evidence="5 8" id="KW-0648">Protein biosynthesis</keyword>
<evidence type="ECO:0000313" key="11">
    <source>
        <dbReference type="Proteomes" id="UP000232229"/>
    </source>
</evidence>
<evidence type="ECO:0000256" key="7">
    <source>
        <dbReference type="ARBA" id="ARBA00049929"/>
    </source>
</evidence>
<evidence type="ECO:0000256" key="6">
    <source>
        <dbReference type="ARBA" id="ARBA00023146"/>
    </source>
</evidence>
<feature type="binding site" evidence="8">
    <location>
        <begin position="166"/>
        <end position="168"/>
    </location>
    <ligand>
        <name>ATP</name>
        <dbReference type="ChEBI" id="CHEBI:30616"/>
    </ligand>
</feature>
<dbReference type="NCBIfam" id="TIGR00233">
    <property type="entry name" value="trpS"/>
    <property type="match status" value="1"/>
</dbReference>
<protein>
    <recommendedName>
        <fullName evidence="8">Tryptophan--tRNA ligase</fullName>
        <ecNumber evidence="8">6.1.1.2</ecNumber>
    </recommendedName>
    <alternativeName>
        <fullName evidence="8">Tryptophanyl-tRNA synthetase</fullName>
        <shortName evidence="8">TrpRS</shortName>
    </alternativeName>
</protein>
<gene>
    <name evidence="8 10" type="primary">trpS</name>
    <name evidence="10" type="ORF">CK556_01075</name>
</gene>
<accession>A0A249SMV9</accession>
<evidence type="ECO:0000256" key="2">
    <source>
        <dbReference type="ARBA" id="ARBA00022598"/>
    </source>
</evidence>
<dbReference type="InterPro" id="IPR050203">
    <property type="entry name" value="Trp-tRNA_synthetase"/>
</dbReference>
<dbReference type="SUPFAM" id="SSF52374">
    <property type="entry name" value="Nucleotidylyl transferase"/>
    <property type="match status" value="1"/>
</dbReference>
<dbReference type="Gene3D" id="3.40.50.620">
    <property type="entry name" value="HUPs"/>
    <property type="match status" value="1"/>
</dbReference>
<dbReference type="FunFam" id="1.10.240.10:FF:000002">
    <property type="entry name" value="Tryptophan--tRNA ligase"/>
    <property type="match status" value="1"/>
</dbReference>
<dbReference type="PANTHER" id="PTHR43766">
    <property type="entry name" value="TRYPTOPHAN--TRNA LIGASE, MITOCHONDRIAL"/>
    <property type="match status" value="1"/>
</dbReference>
<sequence>MFDIIDIVKKRRINKMEKQRMVTGITPSGSMSLGNYLGVVKNLVEYQNEYELFVFVANLHAITIPQDSTSLKSKTKEMTALYIACGLDPEKMTLFLQSDVFEHAQLGWILTTQSTMGELSRMTQFKDKSSKQSEGDNISIPTGLFTYPCLMAADILLYDPKFVPVGVDQKQHLELSRDIAIRMNNKYDEMHVVPEPILTKGNIKIMDLQDPTKKMSKSSDNPKAVIKMLDTPAEITSKIKAAVTDSENLIKYDPINKPGVSNLMNIYSIIKNVSIDDCHKMWEGKNYKDLKDDVTQALLELIIPIQEKYSEIIKGDYLKEVLEKGALKAKKIAHKKLNKVQNKLGINWYRK</sequence>
<evidence type="ECO:0000256" key="5">
    <source>
        <dbReference type="ARBA" id="ARBA00022917"/>
    </source>
</evidence>
<comment type="similarity">
    <text evidence="1 8 9">Belongs to the class-I aminoacyl-tRNA synthetase family.</text>
</comment>
<dbReference type="GO" id="GO:0005829">
    <property type="term" value="C:cytosol"/>
    <property type="evidence" value="ECO:0007669"/>
    <property type="project" value="TreeGrafter"/>
</dbReference>
<dbReference type="EMBL" id="CP023173">
    <property type="protein sequence ID" value="ASZ08950.1"/>
    <property type="molecule type" value="Genomic_DNA"/>
</dbReference>
<evidence type="ECO:0000256" key="4">
    <source>
        <dbReference type="ARBA" id="ARBA00022840"/>
    </source>
</evidence>
<evidence type="ECO:0000256" key="9">
    <source>
        <dbReference type="RuleBase" id="RU363036"/>
    </source>
</evidence>
<evidence type="ECO:0000256" key="3">
    <source>
        <dbReference type="ARBA" id="ARBA00022741"/>
    </source>
</evidence>
<evidence type="ECO:0000256" key="1">
    <source>
        <dbReference type="ARBA" id="ARBA00005594"/>
    </source>
</evidence>
<feature type="binding site" evidence="8">
    <location>
        <position position="154"/>
    </location>
    <ligand>
        <name>L-tryptophan</name>
        <dbReference type="ChEBI" id="CHEBI:57912"/>
    </ligand>
</feature>
<dbReference type="GO" id="GO:0006436">
    <property type="term" value="P:tryptophanyl-tRNA aminoacylation"/>
    <property type="evidence" value="ECO:0007669"/>
    <property type="project" value="UniProtKB-UniRule"/>
</dbReference>
<dbReference type="CDD" id="cd00806">
    <property type="entry name" value="TrpRS_core"/>
    <property type="match status" value="1"/>
</dbReference>
<dbReference type="InterPro" id="IPR024109">
    <property type="entry name" value="Trp-tRNA-ligase_bac-type"/>
</dbReference>
<reference evidence="10 11" key="1">
    <citation type="submission" date="2017-08" db="EMBL/GenBank/DDBJ databases">
        <title>Complete Genome Sequence of Mesoplasma chauliocola.</title>
        <authorList>
            <person name="Knight T.F.Jr."/>
            <person name="Citino T."/>
        </authorList>
    </citation>
    <scope>NUCLEOTIDE SEQUENCE [LARGE SCALE GENOMIC DNA]</scope>
    <source>
        <strain evidence="10 11">CHPA-2</strain>
    </source>
</reference>
<dbReference type="AlphaFoldDB" id="A0A249SMV9"/>
<feature type="binding site" evidence="8">
    <location>
        <begin position="34"/>
        <end position="35"/>
    </location>
    <ligand>
        <name>ATP</name>
        <dbReference type="ChEBI" id="CHEBI:30616"/>
    </ligand>
</feature>
<evidence type="ECO:0000256" key="8">
    <source>
        <dbReference type="HAMAP-Rule" id="MF_00140"/>
    </source>
</evidence>
<keyword evidence="2 8" id="KW-0436">Ligase</keyword>
<keyword evidence="3 8" id="KW-0547">Nucleotide-binding</keyword>
<feature type="binding site" evidence="8">
    <location>
        <begin position="26"/>
        <end position="28"/>
    </location>
    <ligand>
        <name>ATP</name>
        <dbReference type="ChEBI" id="CHEBI:30616"/>
    </ligand>
</feature>
<comment type="subcellular location">
    <subcellularLocation>
        <location evidence="8">Cytoplasm</location>
    </subcellularLocation>
</comment>
<dbReference type="GO" id="GO:0004830">
    <property type="term" value="F:tryptophan-tRNA ligase activity"/>
    <property type="evidence" value="ECO:0007669"/>
    <property type="project" value="UniProtKB-UniRule"/>
</dbReference>
<dbReference type="PANTHER" id="PTHR43766:SF1">
    <property type="entry name" value="TRYPTOPHAN--TRNA LIGASE, MITOCHONDRIAL"/>
    <property type="match status" value="1"/>
</dbReference>
<dbReference type="EC" id="6.1.1.2" evidence="8"/>
<comment type="caution">
    <text evidence="8">Lacks conserved residue(s) required for the propagation of feature annotation.</text>
</comment>
<keyword evidence="8" id="KW-0963">Cytoplasm</keyword>
<feature type="binding site" evidence="8">
    <location>
        <begin position="214"/>
        <end position="218"/>
    </location>
    <ligand>
        <name>ATP</name>
        <dbReference type="ChEBI" id="CHEBI:30616"/>
    </ligand>
</feature>
<organism evidence="10 11">
    <name type="scientific">Mesoplasma chauliocola</name>
    <dbReference type="NCBI Taxonomy" id="216427"/>
    <lineage>
        <taxon>Bacteria</taxon>
        <taxon>Bacillati</taxon>
        <taxon>Mycoplasmatota</taxon>
        <taxon>Mollicutes</taxon>
        <taxon>Entomoplasmatales</taxon>
        <taxon>Entomoplasmataceae</taxon>
        <taxon>Mesoplasma</taxon>
    </lineage>
</organism>